<keyword evidence="2" id="KW-1185">Reference proteome</keyword>
<name>A0A1S2LNY7_9BACI</name>
<evidence type="ECO:0000313" key="2">
    <source>
        <dbReference type="Proteomes" id="UP000180098"/>
    </source>
</evidence>
<evidence type="ECO:0008006" key="3">
    <source>
        <dbReference type="Google" id="ProtNLM"/>
    </source>
</evidence>
<sequence>MERICQEINDKHIPDDSRFMQAIEDQFEQYGDASRDKFVSTAFKRKLSVIDKEIERIEEKVKVKPSCFEGCSHCCYFPIIVTKMEAKLISQYIEEMPDQEKQELIAHLENYYETEDLEQINSIDFQTDHDFKRKYIQKQVACPLLDKKTNKCKAYEVRPISCRTYLNYCDPQVCFDTDIPDEVFSYEFLYEYYMYALVNTIQEVVFETENDPINLPNDVYEADYLPRLLKEQLPRIKGER</sequence>
<dbReference type="EMBL" id="MLQQ01000010">
    <property type="protein sequence ID" value="OIJ14191.1"/>
    <property type="molecule type" value="Genomic_DNA"/>
</dbReference>
<reference evidence="1 2" key="1">
    <citation type="submission" date="2016-10" db="EMBL/GenBank/DDBJ databases">
        <title>Draft genome sequences of four alkaliphilic bacteria belonging to the Anaerobacillus genus.</title>
        <authorList>
            <person name="Bassil N.M."/>
            <person name="Lloyd J.R."/>
        </authorList>
    </citation>
    <scope>NUCLEOTIDE SEQUENCE [LARGE SCALE GENOMIC DNA]</scope>
    <source>
        <strain evidence="1 2">DSM 15340</strain>
    </source>
</reference>
<dbReference type="Proteomes" id="UP000180098">
    <property type="component" value="Unassembled WGS sequence"/>
</dbReference>
<organism evidence="1 2">
    <name type="scientific">Anaerobacillus arseniciselenatis</name>
    <dbReference type="NCBI Taxonomy" id="85682"/>
    <lineage>
        <taxon>Bacteria</taxon>
        <taxon>Bacillati</taxon>
        <taxon>Bacillota</taxon>
        <taxon>Bacilli</taxon>
        <taxon>Bacillales</taxon>
        <taxon>Bacillaceae</taxon>
        <taxon>Anaerobacillus</taxon>
    </lineage>
</organism>
<evidence type="ECO:0000313" key="1">
    <source>
        <dbReference type="EMBL" id="OIJ14191.1"/>
    </source>
</evidence>
<proteinExistence type="predicted"/>
<protein>
    <recommendedName>
        <fullName evidence="3">Zinc/iron-chelating domain-containing protein</fullName>
    </recommendedName>
</protein>
<comment type="caution">
    <text evidence="1">The sequence shown here is derived from an EMBL/GenBank/DDBJ whole genome shotgun (WGS) entry which is preliminary data.</text>
</comment>
<dbReference type="InterPro" id="IPR005358">
    <property type="entry name" value="Puta_zinc/iron-chelating_dom"/>
</dbReference>
<gene>
    <name evidence="1" type="ORF">BKP35_08000</name>
</gene>
<dbReference type="Pfam" id="PF03692">
    <property type="entry name" value="CxxCxxCC"/>
    <property type="match status" value="1"/>
</dbReference>
<accession>A0A1S2LNY7</accession>
<dbReference type="AlphaFoldDB" id="A0A1S2LNY7"/>